<feature type="domain" description="Glycosyl hydrolase family 30 beta sandwich" evidence="5">
    <location>
        <begin position="379"/>
        <end position="462"/>
    </location>
</feature>
<dbReference type="RefSeq" id="WP_377487711.1">
    <property type="nucleotide sequence ID" value="NZ_JBHUOX010000015.1"/>
</dbReference>
<evidence type="ECO:0000313" key="7">
    <source>
        <dbReference type="Proteomes" id="UP001597641"/>
    </source>
</evidence>
<evidence type="ECO:0000256" key="3">
    <source>
        <dbReference type="ARBA" id="ARBA00022801"/>
    </source>
</evidence>
<comment type="caution">
    <text evidence="6">The sequence shown here is derived from an EMBL/GenBank/DDBJ whole genome shotgun (WGS) entry which is preliminary data.</text>
</comment>
<sequence length="466" mass="52692">MYNSIASVKKVVLSLILLSTTFMFACGDDKETDTPTPMPVPAKTASKITVDPATTYQEMIGFGGALTWYSDRVVSSSKSNELYKLMFEDLGMDILRLKNWYYPLNYPENKSPETMLTAGDKTMFNATNTFYQKAKQYNPDIDILLSSWGPPPALKSNNHLREGTLKKDADGFMYDEFATYWSDVLDNIAFAPDYISIQNEPGYTNPGWTTAKWAPTETSTLAGYSEAFDAVYDKIKDRPDVPIMIGGETENIQAFLNFAPVVKTKAHAPIYGYHPYNFNSSTQISQTTAPLTELHTRFGDKPNIMTEYSTMPWFKTARFIHQTMKYAHSSGYIYWELVWGDPNSKDQAMIYVDGSGNYTINPFYYVIKHFSKFIDEGYQRVEVTSTTTALEVTGYMHPDQNQLTLVIINPESRDLKYQVEVENRVVKTLKGYQSMEGNFFKDLGNVSPSDEVSIPASSITTLVLNL</sequence>
<dbReference type="Gene3D" id="3.20.20.80">
    <property type="entry name" value="Glycosidases"/>
    <property type="match status" value="1"/>
</dbReference>
<keyword evidence="2 4" id="KW-0732">Signal</keyword>
<reference evidence="7" key="1">
    <citation type="journal article" date="2019" name="Int. J. Syst. Evol. Microbiol.">
        <title>The Global Catalogue of Microorganisms (GCM) 10K type strain sequencing project: providing services to taxonomists for standard genome sequencing and annotation.</title>
        <authorList>
            <consortium name="The Broad Institute Genomics Platform"/>
            <consortium name="The Broad Institute Genome Sequencing Center for Infectious Disease"/>
            <person name="Wu L."/>
            <person name="Ma J."/>
        </authorList>
    </citation>
    <scope>NUCLEOTIDE SEQUENCE [LARGE SCALE GENOMIC DNA]</scope>
    <source>
        <strain evidence="7">KCTC 23984</strain>
    </source>
</reference>
<dbReference type="GO" id="GO:0016787">
    <property type="term" value="F:hydrolase activity"/>
    <property type="evidence" value="ECO:0007669"/>
    <property type="project" value="UniProtKB-KW"/>
</dbReference>
<dbReference type="Gene3D" id="2.60.40.1180">
    <property type="entry name" value="Golgi alpha-mannosidase II"/>
    <property type="match status" value="1"/>
</dbReference>
<feature type="signal peptide" evidence="4">
    <location>
        <begin position="1"/>
        <end position="25"/>
    </location>
</feature>
<evidence type="ECO:0000313" key="6">
    <source>
        <dbReference type="EMBL" id="MFD3002357.1"/>
    </source>
</evidence>
<feature type="chain" id="PRO_5047345259" evidence="4">
    <location>
        <begin position="26"/>
        <end position="466"/>
    </location>
</feature>
<accession>A0ABW6BZ51</accession>
<name>A0ABW6BZ51_9BACT</name>
<protein>
    <submittedName>
        <fullName evidence="6">Glycoside hydrolase family 30 beta sandwich domain-containing protein</fullName>
    </submittedName>
</protein>
<dbReference type="InterPro" id="IPR013780">
    <property type="entry name" value="Glyco_hydro_b"/>
</dbReference>
<gene>
    <name evidence="6" type="ORF">ACFS7Z_18445</name>
</gene>
<proteinExistence type="inferred from homology"/>
<dbReference type="Pfam" id="PF17189">
    <property type="entry name" value="Glyco_hydro_30C"/>
    <property type="match status" value="1"/>
</dbReference>
<dbReference type="SUPFAM" id="SSF51445">
    <property type="entry name" value="(Trans)glycosidases"/>
    <property type="match status" value="1"/>
</dbReference>
<dbReference type="PANTHER" id="PTHR11069">
    <property type="entry name" value="GLUCOSYLCERAMIDASE"/>
    <property type="match status" value="1"/>
</dbReference>
<keyword evidence="3 6" id="KW-0378">Hydrolase</keyword>
<evidence type="ECO:0000259" key="5">
    <source>
        <dbReference type="Pfam" id="PF17189"/>
    </source>
</evidence>
<dbReference type="InterPro" id="IPR017853">
    <property type="entry name" value="GH"/>
</dbReference>
<dbReference type="InterPro" id="IPR001139">
    <property type="entry name" value="Glyco_hydro_30"/>
</dbReference>
<keyword evidence="7" id="KW-1185">Reference proteome</keyword>
<organism evidence="6 7">
    <name type="scientific">Pontibacter toksunensis</name>
    <dbReference type="NCBI Taxonomy" id="1332631"/>
    <lineage>
        <taxon>Bacteria</taxon>
        <taxon>Pseudomonadati</taxon>
        <taxon>Bacteroidota</taxon>
        <taxon>Cytophagia</taxon>
        <taxon>Cytophagales</taxon>
        <taxon>Hymenobacteraceae</taxon>
        <taxon>Pontibacter</taxon>
    </lineage>
</organism>
<comment type="similarity">
    <text evidence="1">Belongs to the glycosyl hydrolase 30 family.</text>
</comment>
<dbReference type="EMBL" id="JBHUOX010000015">
    <property type="protein sequence ID" value="MFD3002357.1"/>
    <property type="molecule type" value="Genomic_DNA"/>
</dbReference>
<evidence type="ECO:0000256" key="1">
    <source>
        <dbReference type="ARBA" id="ARBA00005382"/>
    </source>
</evidence>
<evidence type="ECO:0000256" key="2">
    <source>
        <dbReference type="ARBA" id="ARBA00022729"/>
    </source>
</evidence>
<dbReference type="Proteomes" id="UP001597641">
    <property type="component" value="Unassembled WGS sequence"/>
</dbReference>
<dbReference type="InterPro" id="IPR033452">
    <property type="entry name" value="GH30_C"/>
</dbReference>
<evidence type="ECO:0000256" key="4">
    <source>
        <dbReference type="SAM" id="SignalP"/>
    </source>
</evidence>